<gene>
    <name evidence="1" type="ORF">HJB63_01100</name>
</gene>
<dbReference type="EMBL" id="JABDYC010000001">
    <property type="protein sequence ID" value="MBX5021190.1"/>
    <property type="molecule type" value="Genomic_DNA"/>
</dbReference>
<comment type="caution">
    <text evidence="1">The sequence shown here is derived from an EMBL/GenBank/DDBJ whole genome shotgun (WGS) entry which is preliminary data.</text>
</comment>
<evidence type="ECO:0000313" key="2">
    <source>
        <dbReference type="Proteomes" id="UP000749740"/>
    </source>
</evidence>
<sequence>MRTYGNLLAKLFLTQIDESTRGDHTRILDTDTCYHIFEYTSRKRYDFSSTNNLISNLKKKPSTSGTPAYKYKIRAINECAESLKQVLNPNWLKTGTMVPVPCSKVRGHPDYDDRMERICRAVSEEADVRNLIFQSDSTMASHEAGDGDRLTVEDLLAVYRVNEALAAPAPTSIAIVDDVLTVGTHYRAMHTILSQRFPQAQIYGIFIARRVFPDPFEDLEA</sequence>
<evidence type="ECO:0000313" key="1">
    <source>
        <dbReference type="EMBL" id="MBX5021190.1"/>
    </source>
</evidence>
<name>A0A9Q3M6N1_9HYPH</name>
<dbReference type="AlphaFoldDB" id="A0A9Q3M6N1"/>
<protein>
    <submittedName>
        <fullName evidence="1">Uncharacterized protein</fullName>
    </submittedName>
</protein>
<dbReference type="Proteomes" id="UP000749740">
    <property type="component" value="Unassembled WGS sequence"/>
</dbReference>
<organism evidence="1 2">
    <name type="scientific">Rhizobium lentis</name>
    <dbReference type="NCBI Taxonomy" id="1138194"/>
    <lineage>
        <taxon>Bacteria</taxon>
        <taxon>Pseudomonadati</taxon>
        <taxon>Pseudomonadota</taxon>
        <taxon>Alphaproteobacteria</taxon>
        <taxon>Hyphomicrobiales</taxon>
        <taxon>Rhizobiaceae</taxon>
        <taxon>Rhizobium/Agrobacterium group</taxon>
        <taxon>Rhizobium</taxon>
    </lineage>
</organism>
<proteinExistence type="predicted"/>
<accession>A0A9Q3M6N1</accession>
<reference evidence="1" key="1">
    <citation type="submission" date="2020-04" db="EMBL/GenBank/DDBJ databases">
        <title>Global-level population genomics: horizontal gene transfer, symbiosis and evolution in Rhizobia.</title>
        <authorList>
            <person name="Gai Y."/>
        </authorList>
    </citation>
    <scope>NUCLEOTIDE SEQUENCE</scope>
    <source>
        <strain evidence="1">BLR57</strain>
    </source>
</reference>